<feature type="transmembrane region" description="Helical" evidence="7">
    <location>
        <begin position="329"/>
        <end position="355"/>
    </location>
</feature>
<dbReference type="PANTHER" id="PTHR30572:SF4">
    <property type="entry name" value="ABC TRANSPORTER PERMEASE YTRF"/>
    <property type="match status" value="1"/>
</dbReference>
<dbReference type="InterPro" id="IPR025857">
    <property type="entry name" value="MacB_PCD"/>
</dbReference>
<keyword evidence="3 7" id="KW-0812">Transmembrane</keyword>
<feature type="transmembrane region" description="Helical" evidence="7">
    <location>
        <begin position="375"/>
        <end position="397"/>
    </location>
</feature>
<protein>
    <submittedName>
        <fullName evidence="10">FtsX-like permease family protein</fullName>
    </submittedName>
</protein>
<dbReference type="Pfam" id="PF02687">
    <property type="entry name" value="FtsX"/>
    <property type="match status" value="2"/>
</dbReference>
<evidence type="ECO:0000256" key="7">
    <source>
        <dbReference type="SAM" id="Phobius"/>
    </source>
</evidence>
<keyword evidence="2" id="KW-1003">Cell membrane</keyword>
<keyword evidence="5 7" id="KW-0472">Membrane</keyword>
<comment type="subcellular location">
    <subcellularLocation>
        <location evidence="1">Cell membrane</location>
        <topology evidence="1">Multi-pass membrane protein</topology>
    </subcellularLocation>
</comment>
<feature type="domain" description="ABC3 transporter permease C-terminal" evidence="8">
    <location>
        <begin position="764"/>
        <end position="881"/>
    </location>
</feature>
<keyword evidence="11" id="KW-1185">Reference proteome</keyword>
<evidence type="ECO:0000313" key="11">
    <source>
        <dbReference type="Proteomes" id="UP000775686"/>
    </source>
</evidence>
<comment type="caution">
    <text evidence="10">The sequence shown here is derived from an EMBL/GenBank/DDBJ whole genome shotgun (WGS) entry which is preliminary data.</text>
</comment>
<evidence type="ECO:0000256" key="1">
    <source>
        <dbReference type="ARBA" id="ARBA00004651"/>
    </source>
</evidence>
<feature type="domain" description="MacB-like periplasmic core" evidence="9">
    <location>
        <begin position="19"/>
        <end position="245"/>
    </location>
</feature>
<evidence type="ECO:0000256" key="5">
    <source>
        <dbReference type="ARBA" id="ARBA00023136"/>
    </source>
</evidence>
<accession>A0ABS2EJP9</accession>
<dbReference type="PANTHER" id="PTHR30572">
    <property type="entry name" value="MEMBRANE COMPONENT OF TRANSPORTER-RELATED"/>
    <property type="match status" value="1"/>
</dbReference>
<feature type="transmembrane region" description="Helical" evidence="7">
    <location>
        <begin position="808"/>
        <end position="839"/>
    </location>
</feature>
<dbReference type="Pfam" id="PF12704">
    <property type="entry name" value="MacB_PCD"/>
    <property type="match status" value="1"/>
</dbReference>
<feature type="transmembrane region" description="Helical" evidence="7">
    <location>
        <begin position="277"/>
        <end position="297"/>
    </location>
</feature>
<evidence type="ECO:0000256" key="2">
    <source>
        <dbReference type="ARBA" id="ARBA00022475"/>
    </source>
</evidence>
<reference evidence="10 11" key="1">
    <citation type="journal article" date="2021" name="Sci. Rep.">
        <title>The distribution of antibiotic resistance genes in chicken gut microbiota commensals.</title>
        <authorList>
            <person name="Juricova H."/>
            <person name="Matiasovicova J."/>
            <person name="Kubasova T."/>
            <person name="Cejkova D."/>
            <person name="Rychlik I."/>
        </authorList>
    </citation>
    <scope>NUCLEOTIDE SEQUENCE [LARGE SCALE GENOMIC DNA]</scope>
    <source>
        <strain evidence="10 11">An770</strain>
    </source>
</reference>
<feature type="transmembrane region" description="Helical" evidence="7">
    <location>
        <begin position="851"/>
        <end position="871"/>
    </location>
</feature>
<dbReference type="InterPro" id="IPR003838">
    <property type="entry name" value="ABC3_permease_C"/>
</dbReference>
<organism evidence="10 11">
    <name type="scientific">Drancourtella massiliensis</name>
    <dbReference type="NCBI Taxonomy" id="1632013"/>
    <lineage>
        <taxon>Bacteria</taxon>
        <taxon>Bacillati</taxon>
        <taxon>Bacillota</taxon>
        <taxon>Clostridia</taxon>
        <taxon>Eubacteriales</taxon>
        <taxon>Oscillospiraceae</taxon>
        <taxon>Drancourtella</taxon>
    </lineage>
</organism>
<feature type="domain" description="ABC3 transporter permease C-terminal" evidence="8">
    <location>
        <begin position="280"/>
        <end position="407"/>
    </location>
</feature>
<evidence type="ECO:0000259" key="8">
    <source>
        <dbReference type="Pfam" id="PF02687"/>
    </source>
</evidence>
<feature type="transmembrane region" description="Helical" evidence="7">
    <location>
        <begin position="456"/>
        <end position="476"/>
    </location>
</feature>
<comment type="similarity">
    <text evidence="6">Belongs to the ABC-4 integral membrane protein family.</text>
</comment>
<evidence type="ECO:0000256" key="6">
    <source>
        <dbReference type="ARBA" id="ARBA00038076"/>
    </source>
</evidence>
<evidence type="ECO:0000256" key="3">
    <source>
        <dbReference type="ARBA" id="ARBA00022692"/>
    </source>
</evidence>
<gene>
    <name evidence="10" type="ORF">H6A32_12325</name>
</gene>
<evidence type="ECO:0000313" key="10">
    <source>
        <dbReference type="EMBL" id="MBM6745073.1"/>
    </source>
</evidence>
<dbReference type="Proteomes" id="UP000775686">
    <property type="component" value="Unassembled WGS sequence"/>
</dbReference>
<dbReference type="RefSeq" id="WP_204864466.1">
    <property type="nucleotide sequence ID" value="NZ_JACJKH010000024.1"/>
</dbReference>
<name>A0ABS2EJP9_9FIRM</name>
<evidence type="ECO:0000259" key="9">
    <source>
        <dbReference type="Pfam" id="PF12704"/>
    </source>
</evidence>
<evidence type="ECO:0000256" key="4">
    <source>
        <dbReference type="ARBA" id="ARBA00022989"/>
    </source>
</evidence>
<feature type="transmembrane region" description="Helical" evidence="7">
    <location>
        <begin position="760"/>
        <end position="787"/>
    </location>
</feature>
<feature type="transmembrane region" description="Helical" evidence="7">
    <location>
        <begin position="20"/>
        <end position="43"/>
    </location>
</feature>
<sequence>MNIFATITNRTMKQNKARTIVTIIGVILATAMISAVITLGISLQRYMYDYAVETDGNWHVVAKGLSEEQVKEFQENEEVKDSSVISEIGYAKIGENDEDLFGQYLYLQSIDEKAAEMLSVKLTQGRLPENENEIIIQGGLQQNDNEIRIGDTISFPVGDRKDAEGNSLPFNAYIQVDEEGNPMETFQEREQRQFEVVGFLEHWGDTQVAGAGLDAFTGKGEESQSVNQIYMELKNPSDAFAFMEKYEDEFSMQGNTSVLRWMGVSGNASFEGMLNGMLTILIVIIGVGAVSLIYNAFSISLRERTTQFGLLSSIGATKRQLRRSMWQEALVVGAIGIPIGILCGIGGIGVTLYFIGDSMAQFIHGTQSGKMTLQTSPGAILLSALIAFLIICISVWIPAARIKKITPLEAIRANKDVRIRAKEVKSPKIIQKLFGLEGMLADKNYKRDRKKYRATVFSLTISIVLFTSATLFSNYMDMTGSFMLEAPEYELQFVLVDSEEDDIEGKDNEREDLLQMFEQGEDVDEVELHGEMSMPAGIAKEDLADEATNHIWGYGLQEFYTITEEAASPFNEKDYYEYFEVIGLSDEAFEEYASSQGVNPAPYMQKGNREVLFYDNYQFYNGDSGRYENVRTIGQEGINIQILPENPSYDEEYQDPNTIMNGAESLVLGQRVDQMPEGIENSNSICTIVIPESRGEELIGTNSYNRSGFIWCYQIQSSNYQNSYEDLTQKMEERGIDKDSLRNIAQQYEQDRGIQIAIRILSFGFITLISLIAAVNVFNTISTNIMLRKREFAMLKSMGMNMKSMKKMMNYECLIYGFRSIFYGVILSLLISFAMFMVLSQGAAVDFRQPWEGILISVIWVFAVVFITMLYSMSKIKKQNIIDELKKDS</sequence>
<keyword evidence="4 7" id="KW-1133">Transmembrane helix</keyword>
<dbReference type="InterPro" id="IPR050250">
    <property type="entry name" value="Macrolide_Exporter_MacB"/>
</dbReference>
<proteinExistence type="inferred from homology"/>
<dbReference type="EMBL" id="JACJKH010000024">
    <property type="protein sequence ID" value="MBM6745073.1"/>
    <property type="molecule type" value="Genomic_DNA"/>
</dbReference>